<sequence length="97" mass="9532">MTLRDRHLVGAGAAACAVCCAAPVLGLFGLATVGTAATMATLLFAGTVFALVVGVAMLAGVLLRRRAQRAAVVSGATCAVPSAGPVHVDLTASPDSR</sequence>
<keyword evidence="1" id="KW-0812">Transmembrane</keyword>
<name>A0A1I1AK17_9ACTN</name>
<evidence type="ECO:0000313" key="2">
    <source>
        <dbReference type="EMBL" id="PKH41744.1"/>
    </source>
</evidence>
<dbReference type="EMBL" id="PJBV01000014">
    <property type="protein sequence ID" value="PKH41744.1"/>
    <property type="molecule type" value="Genomic_DNA"/>
</dbReference>
<dbReference type="Proteomes" id="UP000199113">
    <property type="component" value="Unassembled WGS sequence"/>
</dbReference>
<protein>
    <recommendedName>
        <fullName evidence="6">Mercuric ion transport protein</fullName>
    </recommendedName>
</protein>
<evidence type="ECO:0000256" key="1">
    <source>
        <dbReference type="SAM" id="Phobius"/>
    </source>
</evidence>
<feature type="transmembrane region" description="Helical" evidence="1">
    <location>
        <begin position="37"/>
        <end position="63"/>
    </location>
</feature>
<reference evidence="2 5" key="2">
    <citation type="submission" date="2017-12" db="EMBL/GenBank/DDBJ databases">
        <title>Pharmacopeia of the Arctic Ocean.</title>
        <authorList>
            <person name="Collins E."/>
            <person name="Ducluzeau A.-L."/>
        </authorList>
    </citation>
    <scope>NUCLEOTIDE SEQUENCE [LARGE SCALE GENOMIC DNA]</scope>
    <source>
        <strain evidence="2 5">DSM 23325</strain>
    </source>
</reference>
<dbReference type="AlphaFoldDB" id="A0A1I1AK17"/>
<accession>A0A1I1AK17</accession>
<dbReference type="STRING" id="748909.SAMN05192575_109128"/>
<proteinExistence type="predicted"/>
<evidence type="ECO:0000313" key="3">
    <source>
        <dbReference type="EMBL" id="SFB38375.1"/>
    </source>
</evidence>
<gene>
    <name evidence="2" type="ORF">CXG46_07655</name>
    <name evidence="3" type="ORF">SAMN05192575_109128</name>
</gene>
<evidence type="ECO:0000313" key="5">
    <source>
        <dbReference type="Proteomes" id="UP000233565"/>
    </source>
</evidence>
<evidence type="ECO:0000313" key="4">
    <source>
        <dbReference type="Proteomes" id="UP000199113"/>
    </source>
</evidence>
<reference evidence="3" key="1">
    <citation type="submission" date="2016-10" db="EMBL/GenBank/DDBJ databases">
        <authorList>
            <person name="de Groot N.N."/>
        </authorList>
    </citation>
    <scope>NUCLEOTIDE SEQUENCE [LARGE SCALE GENOMIC DNA]</scope>
    <source>
        <strain evidence="3">CGMCC 1.10697</strain>
    </source>
</reference>
<keyword evidence="1" id="KW-1133">Transmembrane helix</keyword>
<dbReference type="RefSeq" id="WP_091200398.1">
    <property type="nucleotide sequence ID" value="NZ_FOKC01000009.1"/>
</dbReference>
<organism evidence="3 4">
    <name type="scientific">Nocardioides alpinus</name>
    <dbReference type="NCBI Taxonomy" id="748909"/>
    <lineage>
        <taxon>Bacteria</taxon>
        <taxon>Bacillati</taxon>
        <taxon>Actinomycetota</taxon>
        <taxon>Actinomycetes</taxon>
        <taxon>Propionibacteriales</taxon>
        <taxon>Nocardioidaceae</taxon>
        <taxon>Nocardioides</taxon>
    </lineage>
</organism>
<evidence type="ECO:0008006" key="6">
    <source>
        <dbReference type="Google" id="ProtNLM"/>
    </source>
</evidence>
<dbReference type="EMBL" id="FOKC01000009">
    <property type="protein sequence ID" value="SFB38375.1"/>
    <property type="molecule type" value="Genomic_DNA"/>
</dbReference>
<keyword evidence="5" id="KW-1185">Reference proteome</keyword>
<dbReference type="Proteomes" id="UP000233565">
    <property type="component" value="Unassembled WGS sequence"/>
</dbReference>
<keyword evidence="1" id="KW-0472">Membrane</keyword>